<evidence type="ECO:0000256" key="6">
    <source>
        <dbReference type="SAM" id="Phobius"/>
    </source>
</evidence>
<evidence type="ECO:0000313" key="8">
    <source>
        <dbReference type="EMBL" id="MFD1711360.1"/>
    </source>
</evidence>
<comment type="caution">
    <text evidence="8">The sequence shown here is derived from an EMBL/GenBank/DDBJ whole genome shotgun (WGS) entry which is preliminary data.</text>
</comment>
<gene>
    <name evidence="8" type="ORF">ACFSF0_12135</name>
</gene>
<evidence type="ECO:0000256" key="3">
    <source>
        <dbReference type="ARBA" id="ARBA00022692"/>
    </source>
</evidence>
<dbReference type="PROSITE" id="PS50035">
    <property type="entry name" value="PLD"/>
    <property type="match status" value="2"/>
</dbReference>
<name>A0ABW4KTI7_9BURK</name>
<dbReference type="SUPFAM" id="SSF56024">
    <property type="entry name" value="Phospholipase D/nuclease"/>
    <property type="match status" value="2"/>
</dbReference>
<dbReference type="PANTHER" id="PTHR21248">
    <property type="entry name" value="CARDIOLIPIN SYNTHASE"/>
    <property type="match status" value="1"/>
</dbReference>
<dbReference type="InterPro" id="IPR001736">
    <property type="entry name" value="PLipase_D/transphosphatidylase"/>
</dbReference>
<keyword evidence="3 6" id="KW-0812">Transmembrane</keyword>
<accession>A0ABW4KTI7</accession>
<evidence type="ECO:0000313" key="9">
    <source>
        <dbReference type="Proteomes" id="UP001597304"/>
    </source>
</evidence>
<proteinExistence type="predicted"/>
<keyword evidence="4 6" id="KW-1133">Transmembrane helix</keyword>
<dbReference type="InterPro" id="IPR027379">
    <property type="entry name" value="CLS_N"/>
</dbReference>
<dbReference type="Pfam" id="PF13396">
    <property type="entry name" value="PLDc_N"/>
    <property type="match status" value="1"/>
</dbReference>
<feature type="transmembrane region" description="Helical" evidence="6">
    <location>
        <begin position="12"/>
        <end position="30"/>
    </location>
</feature>
<comment type="subcellular location">
    <subcellularLocation>
        <location evidence="1">Cell membrane</location>
        <topology evidence="1">Multi-pass membrane protein</topology>
    </subcellularLocation>
</comment>
<dbReference type="EMBL" id="JBHUEJ010000024">
    <property type="protein sequence ID" value="MFD1711360.1"/>
    <property type="molecule type" value="Genomic_DNA"/>
</dbReference>
<feature type="transmembrane region" description="Helical" evidence="6">
    <location>
        <begin position="37"/>
        <end position="60"/>
    </location>
</feature>
<dbReference type="Proteomes" id="UP001597304">
    <property type="component" value="Unassembled WGS sequence"/>
</dbReference>
<evidence type="ECO:0000256" key="1">
    <source>
        <dbReference type="ARBA" id="ARBA00004651"/>
    </source>
</evidence>
<evidence type="ECO:0000256" key="4">
    <source>
        <dbReference type="ARBA" id="ARBA00022989"/>
    </source>
</evidence>
<sequence length="498" mass="53934">MIRLPTLTPLEHLAFVAAGLLTYVVVTRIRRQRRAPYAALAWVMSIAAFPYLGVPLFLVFGTRKVVRPRTEAQPAPQGAWAVLAPPWATRLLAALGVAEAHPQQAVAFQADGDDALRALQALMRSAEHTLDVSTYVLGDDEVGAAVASTLCERARAGVRVRLLVDAIGSLKSARSHDAQLQAAGVQTRLFMPLRHNPRRSRTNLRNHRKLVVADGLRVWGGGRNLANEYFIGSAGHPPWLDLSFTATGTLAVQAHALFEGDWRLARGLNRAPRLGYAERVHLYEQQAIEAQADASGASADARPHPWISAEPRPGDPALRGVPLAQWVPSGPDFHDDVLHALLVSAAFHATERLLLSTPYFVPDDGLLEALMLAARRGVRVVLAVPAQSNHRLPDIARGRALREMVEAGADVRLVPAMLHAKAVVVDHQLALCGSANLDSRSLFVNFEAMAAFYGAYEIDWLADWIDGVAQTGTPASAAPPSWLRDIGEGVIATFAFQL</sequence>
<evidence type="ECO:0000259" key="7">
    <source>
        <dbReference type="PROSITE" id="PS50035"/>
    </source>
</evidence>
<evidence type="ECO:0000256" key="2">
    <source>
        <dbReference type="ARBA" id="ARBA00022475"/>
    </source>
</evidence>
<evidence type="ECO:0000256" key="5">
    <source>
        <dbReference type="ARBA" id="ARBA00023136"/>
    </source>
</evidence>
<dbReference type="PANTHER" id="PTHR21248:SF22">
    <property type="entry name" value="PHOSPHOLIPASE D"/>
    <property type="match status" value="1"/>
</dbReference>
<organism evidence="8 9">
    <name type="scientific">Ottowia flava</name>
    <dbReference type="NCBI Taxonomy" id="2675430"/>
    <lineage>
        <taxon>Bacteria</taxon>
        <taxon>Pseudomonadati</taxon>
        <taxon>Pseudomonadota</taxon>
        <taxon>Betaproteobacteria</taxon>
        <taxon>Burkholderiales</taxon>
        <taxon>Comamonadaceae</taxon>
        <taxon>Ottowia</taxon>
    </lineage>
</organism>
<keyword evidence="2" id="KW-1003">Cell membrane</keyword>
<dbReference type="SMART" id="SM00155">
    <property type="entry name" value="PLDc"/>
    <property type="match status" value="2"/>
</dbReference>
<dbReference type="InterPro" id="IPR025202">
    <property type="entry name" value="PLD-like_dom"/>
</dbReference>
<feature type="domain" description="PLD phosphodiesterase" evidence="7">
    <location>
        <begin position="202"/>
        <end position="229"/>
    </location>
</feature>
<dbReference type="Pfam" id="PF13091">
    <property type="entry name" value="PLDc_2"/>
    <property type="match status" value="2"/>
</dbReference>
<reference evidence="9" key="1">
    <citation type="journal article" date="2019" name="Int. J. Syst. Evol. Microbiol.">
        <title>The Global Catalogue of Microorganisms (GCM) 10K type strain sequencing project: providing services to taxonomists for standard genome sequencing and annotation.</title>
        <authorList>
            <consortium name="The Broad Institute Genomics Platform"/>
            <consortium name="The Broad Institute Genome Sequencing Center for Infectious Disease"/>
            <person name="Wu L."/>
            <person name="Ma J."/>
        </authorList>
    </citation>
    <scope>NUCLEOTIDE SEQUENCE [LARGE SCALE GENOMIC DNA]</scope>
    <source>
        <strain evidence="9">LMG 29247</strain>
    </source>
</reference>
<dbReference type="Gene3D" id="3.30.870.10">
    <property type="entry name" value="Endonuclease Chain A"/>
    <property type="match status" value="2"/>
</dbReference>
<feature type="domain" description="PLD phosphodiesterase" evidence="7">
    <location>
        <begin position="414"/>
        <end position="441"/>
    </location>
</feature>
<keyword evidence="5 6" id="KW-0472">Membrane</keyword>
<dbReference type="RefSeq" id="WP_147913847.1">
    <property type="nucleotide sequence ID" value="NZ_JBHUEJ010000024.1"/>
</dbReference>
<protein>
    <submittedName>
        <fullName evidence="8">Phospholipase D-like domain-containing protein</fullName>
    </submittedName>
</protein>
<keyword evidence="9" id="KW-1185">Reference proteome</keyword>